<feature type="non-terminal residue" evidence="6">
    <location>
        <position position="1"/>
    </location>
</feature>
<keyword evidence="3" id="KW-0963">Cytoplasm</keyword>
<feature type="domain" description="Glutaredoxin" evidence="5">
    <location>
        <begin position="26"/>
        <end position="61"/>
    </location>
</feature>
<keyword evidence="4" id="KW-0676">Redox-active center</keyword>
<proteinExistence type="inferred from homology"/>
<dbReference type="InterPro" id="IPR002109">
    <property type="entry name" value="Glutaredoxin"/>
</dbReference>
<name>A0AA88X329_9ASTE</name>
<dbReference type="Gene3D" id="3.40.30.10">
    <property type="entry name" value="Glutaredoxin"/>
    <property type="match status" value="1"/>
</dbReference>
<dbReference type="EMBL" id="JAVXUP010000085">
    <property type="protein sequence ID" value="KAK3039003.1"/>
    <property type="molecule type" value="Genomic_DNA"/>
</dbReference>
<evidence type="ECO:0000256" key="2">
    <source>
        <dbReference type="ARBA" id="ARBA00007568"/>
    </source>
</evidence>
<dbReference type="Proteomes" id="UP001188597">
    <property type="component" value="Unassembled WGS sequence"/>
</dbReference>
<dbReference type="PANTHER" id="PTHR10168">
    <property type="entry name" value="GLUTAREDOXIN"/>
    <property type="match status" value="1"/>
</dbReference>
<comment type="caution">
    <text evidence="6">The sequence shown here is derived from an EMBL/GenBank/DDBJ whole genome shotgun (WGS) entry which is preliminary data.</text>
</comment>
<protein>
    <recommendedName>
        <fullName evidence="5">Glutaredoxin domain-containing protein</fullName>
    </recommendedName>
</protein>
<dbReference type="GO" id="GO:0005737">
    <property type="term" value="C:cytoplasm"/>
    <property type="evidence" value="ECO:0007669"/>
    <property type="project" value="UniProtKB-SubCell"/>
</dbReference>
<keyword evidence="7" id="KW-1185">Reference proteome</keyword>
<evidence type="ECO:0000259" key="5">
    <source>
        <dbReference type="Pfam" id="PF00462"/>
    </source>
</evidence>
<dbReference type="AlphaFoldDB" id="A0AA88X329"/>
<dbReference type="Pfam" id="PF00462">
    <property type="entry name" value="Glutaredoxin"/>
    <property type="match status" value="1"/>
</dbReference>
<dbReference type="InterPro" id="IPR011905">
    <property type="entry name" value="GlrX-like_pln_2"/>
</dbReference>
<dbReference type="InterPro" id="IPR036249">
    <property type="entry name" value="Thioredoxin-like_sf"/>
</dbReference>
<accession>A0AA88X329</accession>
<evidence type="ECO:0000256" key="3">
    <source>
        <dbReference type="ARBA" id="ARBA00022490"/>
    </source>
</evidence>
<sequence>LALVPFAAVNHLLERIVKMALQKANFSKSSCCICHSIKRLLYEHGLSPTIVELDENPTGREMELAIVRLIGCSPICASRVQWGKFSRGC</sequence>
<reference evidence="6" key="1">
    <citation type="submission" date="2022-12" db="EMBL/GenBank/DDBJ databases">
        <title>Draft genome assemblies for two species of Escallonia (Escalloniales).</title>
        <authorList>
            <person name="Chanderbali A."/>
            <person name="Dervinis C."/>
            <person name="Anghel I."/>
            <person name="Soltis D."/>
            <person name="Soltis P."/>
            <person name="Zapata F."/>
        </authorList>
    </citation>
    <scope>NUCLEOTIDE SEQUENCE</scope>
    <source>
        <strain evidence="6">UCBG64.0493</strain>
        <tissue evidence="6">Leaf</tissue>
    </source>
</reference>
<evidence type="ECO:0000313" key="7">
    <source>
        <dbReference type="Proteomes" id="UP001188597"/>
    </source>
</evidence>
<organism evidence="6 7">
    <name type="scientific">Escallonia herrerae</name>
    <dbReference type="NCBI Taxonomy" id="1293975"/>
    <lineage>
        <taxon>Eukaryota</taxon>
        <taxon>Viridiplantae</taxon>
        <taxon>Streptophyta</taxon>
        <taxon>Embryophyta</taxon>
        <taxon>Tracheophyta</taxon>
        <taxon>Spermatophyta</taxon>
        <taxon>Magnoliopsida</taxon>
        <taxon>eudicotyledons</taxon>
        <taxon>Gunneridae</taxon>
        <taxon>Pentapetalae</taxon>
        <taxon>asterids</taxon>
        <taxon>campanulids</taxon>
        <taxon>Escalloniales</taxon>
        <taxon>Escalloniaceae</taxon>
        <taxon>Escallonia</taxon>
    </lineage>
</organism>
<comment type="subcellular location">
    <subcellularLocation>
        <location evidence="1">Cytoplasm</location>
    </subcellularLocation>
</comment>
<comment type="similarity">
    <text evidence="2">Belongs to the glutaredoxin family. CC-type subfamily.</text>
</comment>
<evidence type="ECO:0000313" key="6">
    <source>
        <dbReference type="EMBL" id="KAK3039003.1"/>
    </source>
</evidence>
<evidence type="ECO:0000256" key="1">
    <source>
        <dbReference type="ARBA" id="ARBA00004496"/>
    </source>
</evidence>
<evidence type="ECO:0000256" key="4">
    <source>
        <dbReference type="ARBA" id="ARBA00023284"/>
    </source>
</evidence>
<dbReference type="SUPFAM" id="SSF52833">
    <property type="entry name" value="Thioredoxin-like"/>
    <property type="match status" value="1"/>
</dbReference>
<gene>
    <name evidence="6" type="ORF">RJ639_027488</name>
</gene>